<keyword evidence="5" id="KW-0687">Ribonucleoprotein</keyword>
<dbReference type="Pfam" id="PF00428">
    <property type="entry name" value="Ribosomal_60s"/>
    <property type="match status" value="1"/>
</dbReference>
<reference evidence="7" key="1">
    <citation type="submission" date="2021-01" db="EMBL/GenBank/DDBJ databases">
        <authorList>
            <person name="Corre E."/>
            <person name="Pelletier E."/>
            <person name="Niang G."/>
            <person name="Scheremetjew M."/>
            <person name="Finn R."/>
            <person name="Kale V."/>
            <person name="Holt S."/>
            <person name="Cochrane G."/>
            <person name="Meng A."/>
            <person name="Brown T."/>
            <person name="Cohen L."/>
        </authorList>
    </citation>
    <scope>NUCLEOTIDE SEQUENCE</scope>
    <source>
        <strain evidence="7">RCC1871</strain>
    </source>
</reference>
<dbReference type="PANTHER" id="PTHR45696">
    <property type="entry name" value="60S ACIDIC RIBOSOMAL PROTEIN P1"/>
    <property type="match status" value="1"/>
</dbReference>
<feature type="compositionally biased region" description="Acidic residues" evidence="6">
    <location>
        <begin position="85"/>
        <end position="98"/>
    </location>
</feature>
<comment type="subunit">
    <text evidence="3">P1 and P2 exist as dimers at the large ribosomal subunit.</text>
</comment>
<name>A0A7S3CHZ1_9CHLO</name>
<keyword evidence="9" id="KW-1185">Reference proteome</keyword>
<sequence>MSNQELACTYAALILHDDGIAVTADKISTICAAAGVELETYWPGLFAKLLEKKDIEDLITNVGGGAAPAAGAGGAAAGGAAAEEEKSESEEEESDDDMGFSLFD</sequence>
<comment type="similarity">
    <text evidence="2">Belongs to the eukaryotic ribosomal protein P1/P2 family.</text>
</comment>
<evidence type="ECO:0000313" key="8">
    <source>
        <dbReference type="EMBL" id="WZN65990.1"/>
    </source>
</evidence>
<proteinExistence type="inferred from homology"/>
<dbReference type="GO" id="GO:0003735">
    <property type="term" value="F:structural constituent of ribosome"/>
    <property type="evidence" value="ECO:0007669"/>
    <property type="project" value="InterPro"/>
</dbReference>
<accession>A0A7S3CHZ1</accession>
<keyword evidence="4 8" id="KW-0689">Ribosomal protein</keyword>
<dbReference type="InterPro" id="IPR027534">
    <property type="entry name" value="Ribosomal_P1/P2"/>
</dbReference>
<comment type="function">
    <text evidence="1">Plays an important role in the elongation step of protein synthesis.</text>
</comment>
<feature type="region of interest" description="Disordered" evidence="6">
    <location>
        <begin position="68"/>
        <end position="104"/>
    </location>
</feature>
<dbReference type="CDD" id="cd05831">
    <property type="entry name" value="Ribosomal_P1"/>
    <property type="match status" value="1"/>
</dbReference>
<dbReference type="InterPro" id="IPR038716">
    <property type="entry name" value="P1/P2_N_sf"/>
</dbReference>
<dbReference type="GO" id="GO:0030295">
    <property type="term" value="F:protein kinase activator activity"/>
    <property type="evidence" value="ECO:0007669"/>
    <property type="project" value="TreeGrafter"/>
</dbReference>
<dbReference type="GO" id="GO:0006414">
    <property type="term" value="P:translational elongation"/>
    <property type="evidence" value="ECO:0007669"/>
    <property type="project" value="InterPro"/>
</dbReference>
<dbReference type="Proteomes" id="UP001472866">
    <property type="component" value="Chromosome 13"/>
</dbReference>
<feature type="compositionally biased region" description="Gly residues" evidence="6">
    <location>
        <begin position="68"/>
        <end position="77"/>
    </location>
</feature>
<dbReference type="PANTHER" id="PTHR45696:SF10">
    <property type="entry name" value="LARGE RIBOSOMAL SUBUNIT PROTEIN P1"/>
    <property type="match status" value="1"/>
</dbReference>
<evidence type="ECO:0000256" key="4">
    <source>
        <dbReference type="ARBA" id="ARBA00022980"/>
    </source>
</evidence>
<evidence type="ECO:0000256" key="5">
    <source>
        <dbReference type="ARBA" id="ARBA00023274"/>
    </source>
</evidence>
<gene>
    <name evidence="7" type="ORF">CROS1456_LOCUS8687</name>
    <name evidence="8" type="ORF">HKI87_13g75530</name>
</gene>
<evidence type="ECO:0000256" key="6">
    <source>
        <dbReference type="SAM" id="MobiDB-lite"/>
    </source>
</evidence>
<dbReference type="AlphaFoldDB" id="A0A7S3CHZ1"/>
<evidence type="ECO:0000256" key="3">
    <source>
        <dbReference type="ARBA" id="ARBA00011266"/>
    </source>
</evidence>
<dbReference type="GO" id="GO:0043021">
    <property type="term" value="F:ribonucleoprotein complex binding"/>
    <property type="evidence" value="ECO:0007669"/>
    <property type="project" value="TreeGrafter"/>
</dbReference>
<reference evidence="8 9" key="2">
    <citation type="submission" date="2024-03" db="EMBL/GenBank/DDBJ databases">
        <title>Complete genome sequence of the green alga Chloropicon roscoffensis RCC1871.</title>
        <authorList>
            <person name="Lemieux C."/>
            <person name="Pombert J.-F."/>
            <person name="Otis C."/>
            <person name="Turmel M."/>
        </authorList>
    </citation>
    <scope>NUCLEOTIDE SEQUENCE [LARGE SCALE GENOMIC DNA]</scope>
    <source>
        <strain evidence="8 9">RCC1871</strain>
    </source>
</reference>
<dbReference type="HAMAP" id="MF_01478">
    <property type="entry name" value="Ribosomal_L12_arch"/>
    <property type="match status" value="1"/>
</dbReference>
<protein>
    <submittedName>
        <fullName evidence="8">Acidic ribosomal protein P1</fullName>
    </submittedName>
</protein>
<dbReference type="FunFam" id="1.10.10.1410:FF:000001">
    <property type="entry name" value="60S acidic ribosomal protein P1"/>
    <property type="match status" value="1"/>
</dbReference>
<dbReference type="EMBL" id="HBHZ01011257">
    <property type="protein sequence ID" value="CAE0195590.1"/>
    <property type="molecule type" value="Transcribed_RNA"/>
</dbReference>
<evidence type="ECO:0000313" key="9">
    <source>
        <dbReference type="Proteomes" id="UP001472866"/>
    </source>
</evidence>
<evidence type="ECO:0000256" key="2">
    <source>
        <dbReference type="ARBA" id="ARBA00005436"/>
    </source>
</evidence>
<dbReference type="GO" id="GO:0022625">
    <property type="term" value="C:cytosolic large ribosomal subunit"/>
    <property type="evidence" value="ECO:0007669"/>
    <property type="project" value="TreeGrafter"/>
</dbReference>
<dbReference type="Gene3D" id="1.10.10.1410">
    <property type="match status" value="1"/>
</dbReference>
<organism evidence="7">
    <name type="scientific">Chloropicon roscoffensis</name>
    <dbReference type="NCBI Taxonomy" id="1461544"/>
    <lineage>
        <taxon>Eukaryota</taxon>
        <taxon>Viridiplantae</taxon>
        <taxon>Chlorophyta</taxon>
        <taxon>Chloropicophyceae</taxon>
        <taxon>Chloropicales</taxon>
        <taxon>Chloropicaceae</taxon>
        <taxon>Chloropicon</taxon>
    </lineage>
</organism>
<evidence type="ECO:0000256" key="1">
    <source>
        <dbReference type="ARBA" id="ARBA00003362"/>
    </source>
</evidence>
<evidence type="ECO:0000313" key="7">
    <source>
        <dbReference type="EMBL" id="CAE0195590.1"/>
    </source>
</evidence>
<dbReference type="GO" id="GO:0002181">
    <property type="term" value="P:cytoplasmic translation"/>
    <property type="evidence" value="ECO:0007669"/>
    <property type="project" value="TreeGrafter"/>
</dbReference>
<dbReference type="EMBL" id="CP151513">
    <property type="protein sequence ID" value="WZN65990.1"/>
    <property type="molecule type" value="Genomic_DNA"/>
</dbReference>